<comment type="caution">
    <text evidence="9">The sequence shown here is derived from an EMBL/GenBank/DDBJ whole genome shotgun (WGS) entry which is preliminary data.</text>
</comment>
<keyword evidence="10" id="KW-1185">Reference proteome</keyword>
<keyword evidence="5 9" id="KW-0808">Transferase</keyword>
<dbReference type="CDD" id="cd11645">
    <property type="entry name" value="Precorrin_2_C20_MT"/>
    <property type="match status" value="1"/>
</dbReference>
<organism evidence="9 10">
    <name type="scientific">Brooklawnia cerclae</name>
    <dbReference type="NCBI Taxonomy" id="349934"/>
    <lineage>
        <taxon>Bacteria</taxon>
        <taxon>Bacillati</taxon>
        <taxon>Actinomycetota</taxon>
        <taxon>Actinomycetes</taxon>
        <taxon>Propionibacteriales</taxon>
        <taxon>Propionibacteriaceae</taxon>
        <taxon>Brooklawnia</taxon>
    </lineage>
</organism>
<evidence type="ECO:0000256" key="1">
    <source>
        <dbReference type="ARBA" id="ARBA00004953"/>
    </source>
</evidence>
<comment type="similarity">
    <text evidence="2 7">Belongs to the precorrin methyltransferase family.</text>
</comment>
<dbReference type="PANTHER" id="PTHR43467">
    <property type="entry name" value="COBALT-PRECORRIN-2 C(20)-METHYLTRANSFERASE"/>
    <property type="match status" value="1"/>
</dbReference>
<dbReference type="PIRSF" id="PIRSF036427">
    <property type="entry name" value="Precrrn-2_mtase"/>
    <property type="match status" value="1"/>
</dbReference>
<gene>
    <name evidence="9" type="ORF">FB473_003008</name>
</gene>
<name>A0ABX0SLW1_9ACTN</name>
<evidence type="ECO:0000256" key="5">
    <source>
        <dbReference type="ARBA" id="ARBA00022679"/>
    </source>
</evidence>
<keyword evidence="4 9" id="KW-0489">Methyltransferase</keyword>
<evidence type="ECO:0000313" key="10">
    <source>
        <dbReference type="Proteomes" id="UP000749311"/>
    </source>
</evidence>
<evidence type="ECO:0000259" key="8">
    <source>
        <dbReference type="Pfam" id="PF00590"/>
    </source>
</evidence>
<dbReference type="EMBL" id="JAAMOZ010000003">
    <property type="protein sequence ID" value="NIH58313.1"/>
    <property type="molecule type" value="Genomic_DNA"/>
</dbReference>
<evidence type="ECO:0000256" key="4">
    <source>
        <dbReference type="ARBA" id="ARBA00022603"/>
    </source>
</evidence>
<dbReference type="Gene3D" id="3.40.1010.10">
    <property type="entry name" value="Cobalt-precorrin-4 Transmethylase, Domain 1"/>
    <property type="match status" value="1"/>
</dbReference>
<reference evidence="9 10" key="1">
    <citation type="submission" date="2020-02" db="EMBL/GenBank/DDBJ databases">
        <title>Sequencing the genomes of 1000 actinobacteria strains.</title>
        <authorList>
            <person name="Klenk H.-P."/>
        </authorList>
    </citation>
    <scope>NUCLEOTIDE SEQUENCE [LARGE SCALE GENOMIC DNA]</scope>
    <source>
        <strain evidence="9 10">DSM 19609</strain>
    </source>
</reference>
<keyword evidence="3" id="KW-0169">Cobalamin biosynthesis</keyword>
<dbReference type="NCBIfam" id="TIGR01467">
    <property type="entry name" value="cobI_cbiL"/>
    <property type="match status" value="1"/>
</dbReference>
<feature type="domain" description="Tetrapyrrole methylase" evidence="8">
    <location>
        <begin position="11"/>
        <end position="222"/>
    </location>
</feature>
<dbReference type="InterPro" id="IPR035996">
    <property type="entry name" value="4pyrrol_Methylase_sf"/>
</dbReference>
<dbReference type="GO" id="GO:0032259">
    <property type="term" value="P:methylation"/>
    <property type="evidence" value="ECO:0007669"/>
    <property type="project" value="UniProtKB-KW"/>
</dbReference>
<accession>A0ABX0SLW1</accession>
<evidence type="ECO:0000256" key="6">
    <source>
        <dbReference type="ARBA" id="ARBA00022691"/>
    </source>
</evidence>
<dbReference type="SUPFAM" id="SSF53790">
    <property type="entry name" value="Tetrapyrrole methylase"/>
    <property type="match status" value="1"/>
</dbReference>
<dbReference type="InterPro" id="IPR014777">
    <property type="entry name" value="4pyrrole_Mease_sub1"/>
</dbReference>
<dbReference type="Pfam" id="PF00590">
    <property type="entry name" value="TP_methylase"/>
    <property type="match status" value="1"/>
</dbReference>
<protein>
    <submittedName>
        <fullName evidence="9">Precorrin-2/cobalt-factor-2 C20-methyltransferase</fullName>
        <ecNumber evidence="9">2.1.1.130</ecNumber>
        <ecNumber evidence="9">2.1.1.151</ecNumber>
    </submittedName>
</protein>
<sequence length="253" mass="26355">MSDDPRDGGPRLIGVGVGPGNPEYLTLQAVRVLEAADVILVPATEGSAGSEGRAEAVVCAACPQVADRIRRIPFSMGERRGVGPVRAESWRASARAAIEAFEAGARTVAFATIGDPSVYSTFSYLRASVAERMPAVGFELVPGITAMQALAAAAGRPLVEGREVLALVPATIGPQAVGRLLDVCDSVTIYKAGRTLPQLREEIVRHGRQGVVGVDVSLPGQELSDLATLPDGPRPYFSAVLVTPERTTTGGSL</sequence>
<keyword evidence="6" id="KW-0949">S-adenosyl-L-methionine</keyword>
<comment type="pathway">
    <text evidence="1">Cofactor biosynthesis; adenosylcobalamin biosynthesis.</text>
</comment>
<dbReference type="EC" id="2.1.1.130" evidence="9"/>
<dbReference type="Gene3D" id="3.30.950.10">
    <property type="entry name" value="Methyltransferase, Cobalt-precorrin-4 Transmethylase, Domain 2"/>
    <property type="match status" value="1"/>
</dbReference>
<dbReference type="EC" id="2.1.1.151" evidence="9"/>
<dbReference type="InterPro" id="IPR014776">
    <property type="entry name" value="4pyrrole_Mease_sub2"/>
</dbReference>
<evidence type="ECO:0000256" key="2">
    <source>
        <dbReference type="ARBA" id="ARBA00005879"/>
    </source>
</evidence>
<evidence type="ECO:0000256" key="7">
    <source>
        <dbReference type="PIRNR" id="PIRNR036427"/>
    </source>
</evidence>
<dbReference type="InterPro" id="IPR006364">
    <property type="entry name" value="CobI/CbiL/CobIJ_dom"/>
</dbReference>
<dbReference type="GO" id="GO:0030788">
    <property type="term" value="F:precorrin-2 C20-methyltransferase activity"/>
    <property type="evidence" value="ECO:0007669"/>
    <property type="project" value="UniProtKB-EC"/>
</dbReference>
<dbReference type="InterPro" id="IPR000878">
    <property type="entry name" value="4pyrrol_Mease"/>
</dbReference>
<proteinExistence type="inferred from homology"/>
<dbReference type="RefSeq" id="WP_167170465.1">
    <property type="nucleotide sequence ID" value="NZ_BAAAOO010000004.1"/>
</dbReference>
<dbReference type="InterPro" id="IPR012382">
    <property type="entry name" value="CobI/CbiL"/>
</dbReference>
<dbReference type="PANTHER" id="PTHR43467:SF2">
    <property type="entry name" value="COBALT-PRECORRIN-2 C(20)-METHYLTRANSFERASE"/>
    <property type="match status" value="1"/>
</dbReference>
<dbReference type="Proteomes" id="UP000749311">
    <property type="component" value="Unassembled WGS sequence"/>
</dbReference>
<dbReference type="GO" id="GO:0043781">
    <property type="term" value="F:cobalt-factor II C20-methyltransferase activity"/>
    <property type="evidence" value="ECO:0007669"/>
    <property type="project" value="UniProtKB-EC"/>
</dbReference>
<evidence type="ECO:0000313" key="9">
    <source>
        <dbReference type="EMBL" id="NIH58313.1"/>
    </source>
</evidence>
<evidence type="ECO:0000256" key="3">
    <source>
        <dbReference type="ARBA" id="ARBA00022573"/>
    </source>
</evidence>